<proteinExistence type="predicted"/>
<feature type="compositionally biased region" description="Basic residues" evidence="1">
    <location>
        <begin position="167"/>
        <end position="185"/>
    </location>
</feature>
<evidence type="ECO:0000256" key="1">
    <source>
        <dbReference type="SAM" id="MobiDB-lite"/>
    </source>
</evidence>
<evidence type="ECO:0000313" key="2">
    <source>
        <dbReference type="EMBL" id="QHT78406.1"/>
    </source>
</evidence>
<organism evidence="2">
    <name type="scientific">viral metagenome</name>
    <dbReference type="NCBI Taxonomy" id="1070528"/>
    <lineage>
        <taxon>unclassified sequences</taxon>
        <taxon>metagenomes</taxon>
        <taxon>organismal metagenomes</taxon>
    </lineage>
</organism>
<name>A0A6C0HE00_9ZZZZ</name>
<protein>
    <submittedName>
        <fullName evidence="2">Uncharacterized protein</fullName>
    </submittedName>
</protein>
<sequence length="245" mass="27475">MSNYLFKHPVTPLNNVDGNFVNVDASNWPGRFGSIETSRQFALPDNYSNNAAAANASLLAPMQNGGGKRRRTLRKKIKNIVNKYRMASKKMRKHTKRRLLSLYKRKGHKKHGKTRKTKRHHRGGNAVLNGPLVSSQNLKLVDGTNAYASTGPVDSVVDPYNLNRMLGGKHYRGNKKSKKSKKQRGGYHQFQSDVPISPTYSRGGILDAKDLALANPAPYHLLSNCTSCVDNYNYNTNRGFQFWGN</sequence>
<dbReference type="EMBL" id="MN739931">
    <property type="protein sequence ID" value="QHT78406.1"/>
    <property type="molecule type" value="Genomic_DNA"/>
</dbReference>
<feature type="region of interest" description="Disordered" evidence="1">
    <location>
        <begin position="167"/>
        <end position="193"/>
    </location>
</feature>
<feature type="compositionally biased region" description="Basic residues" evidence="1">
    <location>
        <begin position="106"/>
        <end position="123"/>
    </location>
</feature>
<dbReference type="AlphaFoldDB" id="A0A6C0HE00"/>
<accession>A0A6C0HE00</accession>
<reference evidence="2" key="1">
    <citation type="journal article" date="2020" name="Nature">
        <title>Giant virus diversity and host interactions through global metagenomics.</title>
        <authorList>
            <person name="Schulz F."/>
            <person name="Roux S."/>
            <person name="Paez-Espino D."/>
            <person name="Jungbluth S."/>
            <person name="Walsh D.A."/>
            <person name="Denef V.J."/>
            <person name="McMahon K.D."/>
            <person name="Konstantinidis K.T."/>
            <person name="Eloe-Fadrosh E.A."/>
            <person name="Kyrpides N.C."/>
            <person name="Woyke T."/>
        </authorList>
    </citation>
    <scope>NUCLEOTIDE SEQUENCE</scope>
    <source>
        <strain evidence="2">GVMAG-M-3300023179-91</strain>
    </source>
</reference>
<feature type="region of interest" description="Disordered" evidence="1">
    <location>
        <begin position="106"/>
        <end position="130"/>
    </location>
</feature>